<proteinExistence type="predicted"/>
<feature type="region of interest" description="Disordered" evidence="1">
    <location>
        <begin position="1"/>
        <end position="20"/>
    </location>
</feature>
<organism evidence="2 3">
    <name type="scientific">Brucella rhizosphaerae</name>
    <dbReference type="NCBI Taxonomy" id="571254"/>
    <lineage>
        <taxon>Bacteria</taxon>
        <taxon>Pseudomonadati</taxon>
        <taxon>Pseudomonadota</taxon>
        <taxon>Alphaproteobacteria</taxon>
        <taxon>Hyphomicrobiales</taxon>
        <taxon>Brucellaceae</taxon>
        <taxon>Brucella/Ochrobactrum group</taxon>
        <taxon>Brucella</taxon>
    </lineage>
</organism>
<evidence type="ECO:0000313" key="3">
    <source>
        <dbReference type="Proteomes" id="UP000216345"/>
    </source>
</evidence>
<evidence type="ECO:0000313" key="2">
    <source>
        <dbReference type="EMBL" id="OYR17154.1"/>
    </source>
</evidence>
<comment type="caution">
    <text evidence="2">The sequence shown here is derived from an EMBL/GenBank/DDBJ whole genome shotgun (WGS) entry which is preliminary data.</text>
</comment>
<dbReference type="EMBL" id="NNRK01000020">
    <property type="protein sequence ID" value="OYR17154.1"/>
    <property type="molecule type" value="Genomic_DNA"/>
</dbReference>
<dbReference type="AlphaFoldDB" id="A0A256FQM3"/>
<gene>
    <name evidence="2" type="ORF">CEV32_3974</name>
</gene>
<evidence type="ECO:0000256" key="1">
    <source>
        <dbReference type="SAM" id="MobiDB-lite"/>
    </source>
</evidence>
<protein>
    <submittedName>
        <fullName evidence="2">Uncharacterized protein</fullName>
    </submittedName>
</protein>
<name>A0A256FQM3_9HYPH</name>
<sequence length="48" mass="5326">MPDRRDVHRDGANPVGFTPSGDRDVLGAFFFFSQRKNACPADTSQINN</sequence>
<feature type="compositionally biased region" description="Basic and acidic residues" evidence="1">
    <location>
        <begin position="1"/>
        <end position="11"/>
    </location>
</feature>
<accession>A0A256FQM3</accession>
<keyword evidence="3" id="KW-1185">Reference proteome</keyword>
<dbReference type="Proteomes" id="UP000216345">
    <property type="component" value="Unassembled WGS sequence"/>
</dbReference>
<reference evidence="2 3" key="1">
    <citation type="submission" date="2017-07" db="EMBL/GenBank/DDBJ databases">
        <title>Phylogenetic study on the rhizospheric bacterium Ochrobactrum sp. A44.</title>
        <authorList>
            <person name="Krzyzanowska D.M."/>
            <person name="Ossowicki A."/>
            <person name="Rajewska M."/>
            <person name="Maciag T."/>
            <person name="Kaczynski Z."/>
            <person name="Czerwicka M."/>
            <person name="Jafra S."/>
        </authorList>
    </citation>
    <scope>NUCLEOTIDE SEQUENCE [LARGE SCALE GENOMIC DNA]</scope>
    <source>
        <strain evidence="2 3">PR17</strain>
    </source>
</reference>